<dbReference type="GO" id="GO:0043565">
    <property type="term" value="F:sequence-specific DNA binding"/>
    <property type="evidence" value="ECO:0007669"/>
    <property type="project" value="InterPro"/>
</dbReference>
<dbReference type="GO" id="GO:0006355">
    <property type="term" value="P:regulation of DNA-templated transcription"/>
    <property type="evidence" value="ECO:0007669"/>
    <property type="project" value="UniProtKB-ARBA"/>
</dbReference>
<protein>
    <submittedName>
        <fullName evidence="5">AsnC family transcriptional regulator</fullName>
    </submittedName>
</protein>
<dbReference type="GO" id="GO:0043200">
    <property type="term" value="P:response to amino acid"/>
    <property type="evidence" value="ECO:0007669"/>
    <property type="project" value="TreeGrafter"/>
</dbReference>
<dbReference type="InterPro" id="IPR011991">
    <property type="entry name" value="ArsR-like_HTH"/>
</dbReference>
<comment type="caution">
    <text evidence="5">The sequence shown here is derived from an EMBL/GenBank/DDBJ whole genome shotgun (WGS) entry which is preliminary data.</text>
</comment>
<keyword evidence="3" id="KW-0804">Transcription</keyword>
<dbReference type="InterPro" id="IPR036388">
    <property type="entry name" value="WH-like_DNA-bd_sf"/>
</dbReference>
<dbReference type="InterPro" id="IPR019885">
    <property type="entry name" value="Tscrpt_reg_HTH_AsnC-type_CS"/>
</dbReference>
<dbReference type="SMART" id="SM00344">
    <property type="entry name" value="HTH_ASNC"/>
    <property type="match status" value="1"/>
</dbReference>
<sequence>MRAPETLRSWLEHQLTLPPPRKRRYVPRDPITRPDDPTIMLDETTTQKDRALIALLRENARASTAEIARRLGVSRTTVQSRIERLERAGIVVGYTARLAADYEAGLVRAHVMIVAAPKLAPAVTKALAAMPELRRLLSVSGAFDMIAEVAAESVAALDAVIDRIGALDGVERTQTSVVLSTRFER</sequence>
<dbReference type="PANTHER" id="PTHR30154:SF53">
    <property type="entry name" value="HTH-TYPE TRANSCRIPTIONAL REGULATOR LRPC"/>
    <property type="match status" value="1"/>
</dbReference>
<dbReference type="Gene3D" id="1.10.10.10">
    <property type="entry name" value="Winged helix-like DNA-binding domain superfamily/Winged helix DNA-binding domain"/>
    <property type="match status" value="1"/>
</dbReference>
<evidence type="ECO:0000256" key="2">
    <source>
        <dbReference type="ARBA" id="ARBA00023125"/>
    </source>
</evidence>
<dbReference type="InterPro" id="IPR036390">
    <property type="entry name" value="WH_DNA-bd_sf"/>
</dbReference>
<keyword evidence="2" id="KW-0238">DNA-binding</keyword>
<dbReference type="PRINTS" id="PR00033">
    <property type="entry name" value="HTHASNC"/>
</dbReference>
<dbReference type="InterPro" id="IPR019887">
    <property type="entry name" value="Tscrpt_reg_AsnC/Lrp_C"/>
</dbReference>
<dbReference type="Gene3D" id="3.30.70.920">
    <property type="match status" value="1"/>
</dbReference>
<evidence type="ECO:0000256" key="3">
    <source>
        <dbReference type="ARBA" id="ARBA00023163"/>
    </source>
</evidence>
<dbReference type="InterPro" id="IPR000485">
    <property type="entry name" value="AsnC-type_HTH_dom"/>
</dbReference>
<keyword evidence="6" id="KW-1185">Reference proteome</keyword>
<name>A0A917Q6D5_9HYPH</name>
<dbReference type="Proteomes" id="UP000600449">
    <property type="component" value="Unassembled WGS sequence"/>
</dbReference>
<feature type="domain" description="HTH asnC-type" evidence="4">
    <location>
        <begin position="48"/>
        <end position="107"/>
    </location>
</feature>
<dbReference type="PROSITE" id="PS50956">
    <property type="entry name" value="HTH_ASNC_2"/>
    <property type="match status" value="1"/>
</dbReference>
<keyword evidence="1" id="KW-0805">Transcription regulation</keyword>
<proteinExistence type="predicted"/>
<dbReference type="PROSITE" id="PS00519">
    <property type="entry name" value="HTH_ASNC_1"/>
    <property type="match status" value="1"/>
</dbReference>
<dbReference type="Pfam" id="PF01037">
    <property type="entry name" value="AsnC_trans_reg"/>
    <property type="match status" value="1"/>
</dbReference>
<dbReference type="Pfam" id="PF13404">
    <property type="entry name" value="HTH_AsnC-type"/>
    <property type="match status" value="1"/>
</dbReference>
<dbReference type="SUPFAM" id="SSF46785">
    <property type="entry name" value="Winged helix' DNA-binding domain"/>
    <property type="match status" value="1"/>
</dbReference>
<dbReference type="PANTHER" id="PTHR30154">
    <property type="entry name" value="LEUCINE-RESPONSIVE REGULATORY PROTEIN"/>
    <property type="match status" value="1"/>
</dbReference>
<evidence type="ECO:0000259" key="4">
    <source>
        <dbReference type="PROSITE" id="PS50956"/>
    </source>
</evidence>
<dbReference type="AlphaFoldDB" id="A0A917Q6D5"/>
<dbReference type="GO" id="GO:0005829">
    <property type="term" value="C:cytosol"/>
    <property type="evidence" value="ECO:0007669"/>
    <property type="project" value="TreeGrafter"/>
</dbReference>
<dbReference type="SUPFAM" id="SSF54909">
    <property type="entry name" value="Dimeric alpha+beta barrel"/>
    <property type="match status" value="1"/>
</dbReference>
<organism evidence="5 6">
    <name type="scientific">Salinarimonas ramus</name>
    <dbReference type="NCBI Taxonomy" id="690164"/>
    <lineage>
        <taxon>Bacteria</taxon>
        <taxon>Pseudomonadati</taxon>
        <taxon>Pseudomonadota</taxon>
        <taxon>Alphaproteobacteria</taxon>
        <taxon>Hyphomicrobiales</taxon>
        <taxon>Salinarimonadaceae</taxon>
        <taxon>Salinarimonas</taxon>
    </lineage>
</organism>
<dbReference type="EMBL" id="BMMF01000004">
    <property type="protein sequence ID" value="GGK28842.1"/>
    <property type="molecule type" value="Genomic_DNA"/>
</dbReference>
<evidence type="ECO:0000313" key="6">
    <source>
        <dbReference type="Proteomes" id="UP000600449"/>
    </source>
</evidence>
<evidence type="ECO:0000313" key="5">
    <source>
        <dbReference type="EMBL" id="GGK28842.1"/>
    </source>
</evidence>
<dbReference type="InterPro" id="IPR019888">
    <property type="entry name" value="Tscrpt_reg_AsnC-like"/>
</dbReference>
<dbReference type="CDD" id="cd00090">
    <property type="entry name" value="HTH_ARSR"/>
    <property type="match status" value="1"/>
</dbReference>
<reference evidence="5 6" key="1">
    <citation type="journal article" date="2014" name="Int. J. Syst. Evol. Microbiol.">
        <title>Complete genome sequence of Corynebacterium casei LMG S-19264T (=DSM 44701T), isolated from a smear-ripened cheese.</title>
        <authorList>
            <consortium name="US DOE Joint Genome Institute (JGI-PGF)"/>
            <person name="Walter F."/>
            <person name="Albersmeier A."/>
            <person name="Kalinowski J."/>
            <person name="Ruckert C."/>
        </authorList>
    </citation>
    <scope>NUCLEOTIDE SEQUENCE [LARGE SCALE GENOMIC DNA]</scope>
    <source>
        <strain evidence="5 6">CGMCC 1.9161</strain>
    </source>
</reference>
<accession>A0A917Q6D5</accession>
<dbReference type="InterPro" id="IPR011008">
    <property type="entry name" value="Dimeric_a/b-barrel"/>
</dbReference>
<evidence type="ECO:0000256" key="1">
    <source>
        <dbReference type="ARBA" id="ARBA00023015"/>
    </source>
</evidence>
<gene>
    <name evidence="5" type="ORF">GCM10011322_14050</name>
</gene>